<dbReference type="PROSITE" id="PS50031">
    <property type="entry name" value="EH"/>
    <property type="match status" value="1"/>
</dbReference>
<dbReference type="Gene3D" id="1.10.238.10">
    <property type="entry name" value="EF-hand"/>
    <property type="match status" value="1"/>
</dbReference>
<feature type="compositionally biased region" description="Polar residues" evidence="1">
    <location>
        <begin position="222"/>
        <end position="243"/>
    </location>
</feature>
<dbReference type="AlphaFoldDB" id="A0AAF3E811"/>
<organism evidence="3 4">
    <name type="scientific">Mesorhabditis belari</name>
    <dbReference type="NCBI Taxonomy" id="2138241"/>
    <lineage>
        <taxon>Eukaryota</taxon>
        <taxon>Metazoa</taxon>
        <taxon>Ecdysozoa</taxon>
        <taxon>Nematoda</taxon>
        <taxon>Chromadorea</taxon>
        <taxon>Rhabditida</taxon>
        <taxon>Rhabditina</taxon>
        <taxon>Rhabditomorpha</taxon>
        <taxon>Rhabditoidea</taxon>
        <taxon>Rhabditidae</taxon>
        <taxon>Mesorhabditinae</taxon>
        <taxon>Mesorhabditis</taxon>
    </lineage>
</organism>
<dbReference type="Proteomes" id="UP000887575">
    <property type="component" value="Unassembled WGS sequence"/>
</dbReference>
<dbReference type="InterPro" id="IPR000261">
    <property type="entry name" value="EH_dom"/>
</dbReference>
<dbReference type="Pfam" id="PF25999">
    <property type="entry name" value="SYNRG_C"/>
    <property type="match status" value="1"/>
</dbReference>
<feature type="domain" description="EH" evidence="2">
    <location>
        <begin position="31"/>
        <end position="120"/>
    </location>
</feature>
<feature type="compositionally biased region" description="Low complexity" evidence="1">
    <location>
        <begin position="202"/>
        <end position="212"/>
    </location>
</feature>
<evidence type="ECO:0000259" key="2">
    <source>
        <dbReference type="PROSITE" id="PS50031"/>
    </source>
</evidence>
<dbReference type="WBParaSite" id="MBELARI_LOCUS10069">
    <property type="protein sequence ID" value="MBELARI_LOCUS10069"/>
    <property type="gene ID" value="MBELARI_LOCUS10069"/>
</dbReference>
<evidence type="ECO:0000256" key="1">
    <source>
        <dbReference type="SAM" id="MobiDB-lite"/>
    </source>
</evidence>
<dbReference type="InterPro" id="IPR039656">
    <property type="entry name" value="SYNRG"/>
</dbReference>
<feature type="region of interest" description="Disordered" evidence="1">
    <location>
        <begin position="132"/>
        <end position="182"/>
    </location>
</feature>
<protein>
    <submittedName>
        <fullName evidence="4">EH domain-containing protein</fullName>
    </submittedName>
</protein>
<dbReference type="PANTHER" id="PTHR15463:SF2">
    <property type="entry name" value="SYNERGIN GAMMA"/>
    <property type="match status" value="1"/>
</dbReference>
<evidence type="ECO:0000313" key="4">
    <source>
        <dbReference type="WBParaSite" id="MBELARI_LOCUS10069"/>
    </source>
</evidence>
<dbReference type="PANTHER" id="PTHR15463">
    <property type="entry name" value="AP1 GAMMA SUBUNIT BINDING PROTEIN 1"/>
    <property type="match status" value="1"/>
</dbReference>
<keyword evidence="3" id="KW-1185">Reference proteome</keyword>
<evidence type="ECO:0000313" key="3">
    <source>
        <dbReference type="Proteomes" id="UP000887575"/>
    </source>
</evidence>
<accession>A0AAF3E811</accession>
<feature type="compositionally biased region" description="Low complexity" evidence="1">
    <location>
        <begin position="144"/>
        <end position="153"/>
    </location>
</feature>
<name>A0AAF3E811_9BILA</name>
<feature type="region of interest" description="Disordered" evidence="1">
    <location>
        <begin position="197"/>
        <end position="248"/>
    </location>
</feature>
<dbReference type="InterPro" id="IPR059024">
    <property type="entry name" value="SYNRG_C"/>
</dbReference>
<feature type="compositionally biased region" description="Polar residues" evidence="1">
    <location>
        <begin position="132"/>
        <end position="143"/>
    </location>
</feature>
<dbReference type="SUPFAM" id="SSF47473">
    <property type="entry name" value="EF-hand"/>
    <property type="match status" value="1"/>
</dbReference>
<proteinExistence type="predicted"/>
<dbReference type="InterPro" id="IPR011992">
    <property type="entry name" value="EF-hand-dom_pair"/>
</dbReference>
<reference evidence="4" key="1">
    <citation type="submission" date="2024-02" db="UniProtKB">
        <authorList>
            <consortium name="WormBaseParasite"/>
        </authorList>
    </citation>
    <scope>IDENTIFICATION</scope>
</reference>
<sequence length="440" mass="47636">MEEVMRSGNIPIAGKMGVVGGGGVVPPALLDESRVPKFYLDALTACGAVNSNMLPHTALVYNLMVTSGLPRPVLSYIWSAVNRSLPGQLTRSEFFSCLALIALAQRGESLVALSEMQQLPLPHLQTFTISSTVPPASNTSQSEASAPPVLAVVRPPPSSSNPIQRQQIPSNSSSAQTASPSKSRFIPSAFIPSSLLPRWSEKPSSSNTTSVKKTTEVLSGVFPSTDTASSSNRTASQQTSTNCEDPMEVSKSIVLDSSSHSTSETISTDATICLNKSDEKHMEGHGMHKIEKDDPRFLECWVKALSAATSIMEEANLLIGSDLDSGVLTEVANTKRGQSYYDSLEKDQRIIKRLLVSGRNSLPPEVRLRAEKALEVWIRLSNFHVKSENDLDLKELWTCGICAQGICSNEEVEYGGHKYHSDCANLWVNCVTPIFPITSQ</sequence>
<dbReference type="GO" id="GO:0030130">
    <property type="term" value="C:clathrin coat of trans-Golgi network vesicle"/>
    <property type="evidence" value="ECO:0007669"/>
    <property type="project" value="TreeGrafter"/>
</dbReference>
<feature type="compositionally biased region" description="Low complexity" evidence="1">
    <location>
        <begin position="169"/>
        <end position="182"/>
    </location>
</feature>